<evidence type="ECO:0000256" key="1">
    <source>
        <dbReference type="SAM" id="MobiDB-lite"/>
    </source>
</evidence>
<dbReference type="AlphaFoldDB" id="A0A067MNI4"/>
<dbReference type="InterPro" id="IPR011333">
    <property type="entry name" value="SKP1/BTB/POZ_sf"/>
</dbReference>
<evidence type="ECO:0000313" key="3">
    <source>
        <dbReference type="Proteomes" id="UP000027195"/>
    </source>
</evidence>
<evidence type="ECO:0000313" key="2">
    <source>
        <dbReference type="EMBL" id="KDQ13146.1"/>
    </source>
</evidence>
<dbReference type="STRING" id="930990.A0A067MNI4"/>
<dbReference type="SUPFAM" id="SSF54695">
    <property type="entry name" value="POZ domain"/>
    <property type="match status" value="1"/>
</dbReference>
<dbReference type="Gene3D" id="3.30.710.10">
    <property type="entry name" value="Potassium Channel Kv1.1, Chain A"/>
    <property type="match status" value="1"/>
</dbReference>
<gene>
    <name evidence="2" type="ORF">BOTBODRAFT_33759</name>
</gene>
<dbReference type="HOGENOM" id="CLU_060765_0_0_1"/>
<dbReference type="InParanoid" id="A0A067MNI4"/>
<protein>
    <recommendedName>
        <fullName evidence="4">BTB domain-containing protein</fullName>
    </recommendedName>
</protein>
<proteinExistence type="predicted"/>
<reference evidence="3" key="1">
    <citation type="journal article" date="2014" name="Proc. Natl. Acad. Sci. U.S.A.">
        <title>Extensive sampling of basidiomycete genomes demonstrates inadequacy of the white-rot/brown-rot paradigm for wood decay fungi.</title>
        <authorList>
            <person name="Riley R."/>
            <person name="Salamov A.A."/>
            <person name="Brown D.W."/>
            <person name="Nagy L.G."/>
            <person name="Floudas D."/>
            <person name="Held B.W."/>
            <person name="Levasseur A."/>
            <person name="Lombard V."/>
            <person name="Morin E."/>
            <person name="Otillar R."/>
            <person name="Lindquist E.A."/>
            <person name="Sun H."/>
            <person name="LaButti K.M."/>
            <person name="Schmutz J."/>
            <person name="Jabbour D."/>
            <person name="Luo H."/>
            <person name="Baker S.E."/>
            <person name="Pisabarro A.G."/>
            <person name="Walton J.D."/>
            <person name="Blanchette R.A."/>
            <person name="Henrissat B."/>
            <person name="Martin F."/>
            <person name="Cullen D."/>
            <person name="Hibbett D.S."/>
            <person name="Grigoriev I.V."/>
        </authorList>
    </citation>
    <scope>NUCLEOTIDE SEQUENCE [LARGE SCALE GENOMIC DNA]</scope>
    <source>
        <strain evidence="3">FD-172 SS1</strain>
    </source>
</reference>
<organism evidence="2 3">
    <name type="scientific">Botryobasidium botryosum (strain FD-172 SS1)</name>
    <dbReference type="NCBI Taxonomy" id="930990"/>
    <lineage>
        <taxon>Eukaryota</taxon>
        <taxon>Fungi</taxon>
        <taxon>Dikarya</taxon>
        <taxon>Basidiomycota</taxon>
        <taxon>Agaricomycotina</taxon>
        <taxon>Agaricomycetes</taxon>
        <taxon>Cantharellales</taxon>
        <taxon>Botryobasidiaceae</taxon>
        <taxon>Botryobasidium</taxon>
    </lineage>
</organism>
<name>A0A067MNI4_BOTB1</name>
<keyword evidence="3" id="KW-1185">Reference proteome</keyword>
<accession>A0A067MNI4</accession>
<dbReference type="Proteomes" id="UP000027195">
    <property type="component" value="Unassembled WGS sequence"/>
</dbReference>
<dbReference type="OrthoDB" id="3036049at2759"/>
<evidence type="ECO:0008006" key="4">
    <source>
        <dbReference type="Google" id="ProtNLM"/>
    </source>
</evidence>
<sequence>MTAKPDPSSSMPADLVKKGGMPNAQRHEELYFEGDHIVLALGPRPTLFRVQRAMLVIQSETFRDMLEIPPPREGGVGSSVEGSSDDNPIFLPDDPEEFACALKVYYQHMLTPLPEKPDFDFIMGVLRIASKYNFKRASEWALGTLRADWARTSSTWTGYLTNPTPPPGLAQNALKLILASRSTGSTEFLPTAFYFLCVFDNWGNVTPGDGPTLAQDDFIILLKGSRCLTRAWGTWRAQRQSQYGSNNTASYEAQWWKDFVGNNSTITTVFQSMGFA</sequence>
<dbReference type="EMBL" id="KL198045">
    <property type="protein sequence ID" value="KDQ13146.1"/>
    <property type="molecule type" value="Genomic_DNA"/>
</dbReference>
<feature type="region of interest" description="Disordered" evidence="1">
    <location>
        <begin position="1"/>
        <end position="20"/>
    </location>
</feature>